<organism evidence="6 7">
    <name type="scientific">Chelydra serpentina</name>
    <name type="common">Snapping turtle</name>
    <name type="synonym">Testudo serpentina</name>
    <dbReference type="NCBI Taxonomy" id="8475"/>
    <lineage>
        <taxon>Eukaryota</taxon>
        <taxon>Metazoa</taxon>
        <taxon>Chordata</taxon>
        <taxon>Craniata</taxon>
        <taxon>Vertebrata</taxon>
        <taxon>Euteleostomi</taxon>
        <taxon>Archelosauria</taxon>
        <taxon>Testudinata</taxon>
        <taxon>Testudines</taxon>
        <taxon>Cryptodira</taxon>
        <taxon>Durocryptodira</taxon>
        <taxon>Americhelydia</taxon>
        <taxon>Chelydroidea</taxon>
        <taxon>Chelydridae</taxon>
        <taxon>Chelydra</taxon>
    </lineage>
</organism>
<dbReference type="GO" id="GO:0006508">
    <property type="term" value="P:proteolysis"/>
    <property type="evidence" value="ECO:0007669"/>
    <property type="project" value="UniProtKB-KW"/>
</dbReference>
<dbReference type="PANTHER" id="PTHR19422">
    <property type="entry name" value="GAG RETROVIRAL POLYPROTEIN"/>
    <property type="match status" value="1"/>
</dbReference>
<evidence type="ECO:0000313" key="7">
    <source>
        <dbReference type="Proteomes" id="UP000694403"/>
    </source>
</evidence>
<keyword evidence="2" id="KW-0064">Aspartyl protease</keyword>
<dbReference type="UniPathway" id="UPA00610">
    <property type="reaction ID" value="UER00666"/>
</dbReference>
<keyword evidence="7" id="KW-1185">Reference proteome</keyword>
<dbReference type="Gene3D" id="2.70.40.10">
    <property type="match status" value="1"/>
</dbReference>
<dbReference type="InterPro" id="IPR051592">
    <property type="entry name" value="HERV-K_Pro_peptidase_A2"/>
</dbReference>
<dbReference type="Proteomes" id="UP000694403">
    <property type="component" value="Unplaced"/>
</dbReference>
<name>A0A8C3SPL0_CHESE</name>
<feature type="domain" description="dUTPase-like" evidence="5">
    <location>
        <begin position="15"/>
        <end position="116"/>
    </location>
</feature>
<evidence type="ECO:0000256" key="1">
    <source>
        <dbReference type="ARBA" id="ARBA00022670"/>
    </source>
</evidence>
<dbReference type="GO" id="GO:0006226">
    <property type="term" value="P:dUMP biosynthetic process"/>
    <property type="evidence" value="ECO:0007669"/>
    <property type="project" value="UniProtKB-UniPathway"/>
</dbReference>
<reference evidence="6" key="2">
    <citation type="submission" date="2025-09" db="UniProtKB">
        <authorList>
            <consortium name="Ensembl"/>
        </authorList>
    </citation>
    <scope>IDENTIFICATION</scope>
</reference>
<dbReference type="Pfam" id="PF00692">
    <property type="entry name" value="dUTPase"/>
    <property type="match status" value="1"/>
</dbReference>
<dbReference type="PANTHER" id="PTHR19422:SF123">
    <property type="entry name" value="RT1 CLASS I, LOCUS CE15"/>
    <property type="match status" value="1"/>
</dbReference>
<feature type="region of interest" description="Disordered" evidence="4">
    <location>
        <begin position="1"/>
        <end position="23"/>
    </location>
</feature>
<keyword evidence="3" id="KW-0378">Hydrolase</keyword>
<evidence type="ECO:0000256" key="4">
    <source>
        <dbReference type="SAM" id="MobiDB-lite"/>
    </source>
</evidence>
<sequence>MAVTGQRLNQRATHKFPPPATKGSAGIDLINTMDMQATLPGEVLLMPSQLTGPLPEGTVGIILPRSSAHKHAIMVIPGVIDSDYTGIIYVQMWGQLPLTLTKGDTWAQLLILPFIPPNQPSSAIRRGGFGST</sequence>
<evidence type="ECO:0000259" key="5">
    <source>
        <dbReference type="Pfam" id="PF00692"/>
    </source>
</evidence>
<evidence type="ECO:0000256" key="3">
    <source>
        <dbReference type="ARBA" id="ARBA00022801"/>
    </source>
</evidence>
<dbReference type="GO" id="GO:0004190">
    <property type="term" value="F:aspartic-type endopeptidase activity"/>
    <property type="evidence" value="ECO:0007669"/>
    <property type="project" value="UniProtKB-KW"/>
</dbReference>
<dbReference type="CDD" id="cd07557">
    <property type="entry name" value="trimeric_dUTPase"/>
    <property type="match status" value="1"/>
</dbReference>
<dbReference type="InterPro" id="IPR033704">
    <property type="entry name" value="dUTPase_trimeric"/>
</dbReference>
<reference evidence="6" key="1">
    <citation type="submission" date="2025-08" db="UniProtKB">
        <authorList>
            <consortium name="Ensembl"/>
        </authorList>
    </citation>
    <scope>IDENTIFICATION</scope>
</reference>
<proteinExistence type="predicted"/>
<dbReference type="InterPro" id="IPR036157">
    <property type="entry name" value="dUTPase-like_sf"/>
</dbReference>
<keyword evidence="1" id="KW-0645">Protease</keyword>
<evidence type="ECO:0000313" key="6">
    <source>
        <dbReference type="Ensembl" id="ENSCSRP00000016298.1"/>
    </source>
</evidence>
<protein>
    <recommendedName>
        <fullName evidence="5">dUTPase-like domain-containing protein</fullName>
    </recommendedName>
</protein>
<dbReference type="Ensembl" id="ENSCSRT00000017015.1">
    <property type="protein sequence ID" value="ENSCSRP00000016298.1"/>
    <property type="gene ID" value="ENSCSRG00000012482.1"/>
</dbReference>
<feature type="compositionally biased region" description="Polar residues" evidence="4">
    <location>
        <begin position="1"/>
        <end position="11"/>
    </location>
</feature>
<dbReference type="SUPFAM" id="SSF51283">
    <property type="entry name" value="dUTPase-like"/>
    <property type="match status" value="1"/>
</dbReference>
<accession>A0A8C3SPL0</accession>
<evidence type="ECO:0000256" key="2">
    <source>
        <dbReference type="ARBA" id="ARBA00022750"/>
    </source>
</evidence>
<dbReference type="InterPro" id="IPR029054">
    <property type="entry name" value="dUTPase-like"/>
</dbReference>